<evidence type="ECO:0000313" key="4">
    <source>
        <dbReference type="Proteomes" id="UP001595847"/>
    </source>
</evidence>
<feature type="transmembrane region" description="Helical" evidence="1">
    <location>
        <begin position="318"/>
        <end position="342"/>
    </location>
</feature>
<feature type="transmembrane region" description="Helical" evidence="1">
    <location>
        <begin position="45"/>
        <end position="69"/>
    </location>
</feature>
<feature type="domain" description="DUF112" evidence="2">
    <location>
        <begin position="20"/>
        <end position="438"/>
    </location>
</feature>
<proteinExistence type="predicted"/>
<gene>
    <name evidence="3" type="ORF">ACFOVU_12000</name>
</gene>
<dbReference type="Proteomes" id="UP001595847">
    <property type="component" value="Unassembled WGS sequence"/>
</dbReference>
<accession>A0ABV8FP11</accession>
<protein>
    <submittedName>
        <fullName evidence="3">Tripartite tricarboxylate transporter permease</fullName>
    </submittedName>
</protein>
<feature type="transmembrane region" description="Helical" evidence="1">
    <location>
        <begin position="410"/>
        <end position="426"/>
    </location>
</feature>
<reference evidence="4" key="1">
    <citation type="journal article" date="2019" name="Int. J. Syst. Evol. Microbiol.">
        <title>The Global Catalogue of Microorganisms (GCM) 10K type strain sequencing project: providing services to taxonomists for standard genome sequencing and annotation.</title>
        <authorList>
            <consortium name="The Broad Institute Genomics Platform"/>
            <consortium name="The Broad Institute Genome Sequencing Center for Infectious Disease"/>
            <person name="Wu L."/>
            <person name="Ma J."/>
        </authorList>
    </citation>
    <scope>NUCLEOTIDE SEQUENCE [LARGE SCALE GENOMIC DNA]</scope>
    <source>
        <strain evidence="4">TBRC 1826</strain>
    </source>
</reference>
<evidence type="ECO:0000256" key="1">
    <source>
        <dbReference type="SAM" id="Phobius"/>
    </source>
</evidence>
<evidence type="ECO:0000259" key="2">
    <source>
        <dbReference type="Pfam" id="PF01970"/>
    </source>
</evidence>
<dbReference type="PANTHER" id="PTHR35342">
    <property type="entry name" value="TRICARBOXYLIC TRANSPORT PROTEIN"/>
    <property type="match status" value="1"/>
</dbReference>
<keyword evidence="4" id="KW-1185">Reference proteome</keyword>
<keyword evidence="1" id="KW-0472">Membrane</keyword>
<comment type="caution">
    <text evidence="3">The sequence shown here is derived from an EMBL/GenBank/DDBJ whole genome shotgun (WGS) entry which is preliminary data.</text>
</comment>
<evidence type="ECO:0000313" key="3">
    <source>
        <dbReference type="EMBL" id="MFC3996641.1"/>
    </source>
</evidence>
<feature type="transmembrane region" description="Helical" evidence="1">
    <location>
        <begin position="169"/>
        <end position="187"/>
    </location>
</feature>
<keyword evidence="1" id="KW-0812">Transmembrane</keyword>
<feature type="transmembrane region" description="Helical" evidence="1">
    <location>
        <begin position="145"/>
        <end position="162"/>
    </location>
</feature>
<feature type="transmembrane region" description="Helical" evidence="1">
    <location>
        <begin position="110"/>
        <end position="139"/>
    </location>
</feature>
<keyword evidence="1" id="KW-1133">Transmembrane helix</keyword>
<sequence length="508" mass="52724">MDSLASMVDGFGVVLEPTNLLYCLIGVVIGMLVGVLPGLGPAATIAILLPITFGIEPVTAIIMLAGIFYGAQYGGTITSVLLRLPGEASSVVTVFDGHALARQGRAGTALGIAAIGSFVGGTLSIVALSLLAPIIAGFALDFGPAEYTALALLGILLVATVGNGGRVKAIIAACLGLLLATVGRDTFSGAERFTFESLSLADGIDFVPIAMGIFGIGEILHNLEERHRAAHAPAEVANTWPSRADLRQSAGAIGRGSVLGFVLGILPGGGATLSSLAAYALEKRRSRTPERFGRGAIEGVAAPETANNAAATSSFIPLLTLGIPANATMAMIFGALLIQGVAPGPQLVSQEPELFWGVINSMYIGNILLLIMSIPLVGLFVKILRVRPAILAPITVLITLVGVYTVRNNVFDIALVIVFGLLGYLMKKFGFEPGPLVLAFVLGSLLESSLRRSLLVFDGDPTGFLTRPISGTLFLLLAVVIVVPIVRSFLRRDREPGKAEKAVEGTPV</sequence>
<feature type="transmembrane region" description="Helical" evidence="1">
    <location>
        <begin position="20"/>
        <end position="39"/>
    </location>
</feature>
<dbReference type="PANTHER" id="PTHR35342:SF5">
    <property type="entry name" value="TRICARBOXYLIC TRANSPORT PROTEIN"/>
    <property type="match status" value="1"/>
</dbReference>
<feature type="transmembrane region" description="Helical" evidence="1">
    <location>
        <begin position="258"/>
        <end position="281"/>
    </location>
</feature>
<name>A0ABV8FP11_9ACTN</name>
<dbReference type="Pfam" id="PF01970">
    <property type="entry name" value="TctA"/>
    <property type="match status" value="1"/>
</dbReference>
<dbReference type="EMBL" id="JBHSBH010000008">
    <property type="protein sequence ID" value="MFC3996641.1"/>
    <property type="molecule type" value="Genomic_DNA"/>
</dbReference>
<organism evidence="3 4">
    <name type="scientific">Nocardiopsis sediminis</name>
    <dbReference type="NCBI Taxonomy" id="1778267"/>
    <lineage>
        <taxon>Bacteria</taxon>
        <taxon>Bacillati</taxon>
        <taxon>Actinomycetota</taxon>
        <taxon>Actinomycetes</taxon>
        <taxon>Streptosporangiales</taxon>
        <taxon>Nocardiopsidaceae</taxon>
        <taxon>Nocardiopsis</taxon>
    </lineage>
</organism>
<dbReference type="InterPro" id="IPR002823">
    <property type="entry name" value="DUF112_TM"/>
</dbReference>
<feature type="transmembrane region" description="Helical" evidence="1">
    <location>
        <begin position="470"/>
        <end position="490"/>
    </location>
</feature>
<feature type="transmembrane region" description="Helical" evidence="1">
    <location>
        <begin position="354"/>
        <end position="381"/>
    </location>
</feature>
<dbReference type="RefSeq" id="WP_378532892.1">
    <property type="nucleotide sequence ID" value="NZ_JBHSBH010000008.1"/>
</dbReference>